<dbReference type="EMBL" id="JAPFFI010000023">
    <property type="protein sequence ID" value="KAJ6321681.1"/>
    <property type="molecule type" value="Genomic_DNA"/>
</dbReference>
<sequence length="502" mass="55525">MEATTIRSDSRSEHSQKCEKEFTREMDCYGNICSESQPEINLIANSSLNSHVELSVPEDKCMVLTEESEFMRKELETEVNKHHYNPYQLIDDSYRESDIDLEHASQTDSFLGPSFKNKEESSVDASYDPASKGNCQVEEATVSENVYHIDLFNDIQSEASEDGCKESEGDNMTAMKRKRIVKLEEEKPAEKKNVEEAPCATGKGAEELQSGEILVSKTLSVQAEAYNPQAPASLLQSQDQPQETVTVSVSGDAQGSNESTLELKPGSCEEFLVAKVSTDQAAAIMNIVGTSASAVELEMDRPREEASSYFIAALEAARETKSLASDHCEKLCSTIFPKGGYEAQESAGRLSTESNPDSMNNHVQMRKSPSFDLDLRVEARSEESDQTPLLYQDKTAIQSLSEPYSQESRGALPVEEKAITLERSDSEKSRTPFLGFLKEDEEAHAVVTPEKKDNHAAAKKTTKDLWSSPTMEVALVSPKGKEKHKRRTSLFGQCMCCATVIN</sequence>
<organism evidence="2 3">
    <name type="scientific">Salix suchowensis</name>
    <dbReference type="NCBI Taxonomy" id="1278906"/>
    <lineage>
        <taxon>Eukaryota</taxon>
        <taxon>Viridiplantae</taxon>
        <taxon>Streptophyta</taxon>
        <taxon>Embryophyta</taxon>
        <taxon>Tracheophyta</taxon>
        <taxon>Spermatophyta</taxon>
        <taxon>Magnoliopsida</taxon>
        <taxon>eudicotyledons</taxon>
        <taxon>Gunneridae</taxon>
        <taxon>Pentapetalae</taxon>
        <taxon>rosids</taxon>
        <taxon>fabids</taxon>
        <taxon>Malpighiales</taxon>
        <taxon>Salicaceae</taxon>
        <taxon>Saliceae</taxon>
        <taxon>Salix</taxon>
    </lineage>
</organism>
<evidence type="ECO:0000313" key="3">
    <source>
        <dbReference type="Proteomes" id="UP001141253"/>
    </source>
</evidence>
<accession>A0ABQ9A149</accession>
<keyword evidence="3" id="KW-1185">Reference proteome</keyword>
<reference evidence="2" key="1">
    <citation type="submission" date="2022-10" db="EMBL/GenBank/DDBJ databases">
        <authorList>
            <person name="Hyden B.L."/>
            <person name="Feng K."/>
            <person name="Yates T."/>
            <person name="Jawdy S."/>
            <person name="Smart L.B."/>
            <person name="Muchero W."/>
        </authorList>
    </citation>
    <scope>NUCLEOTIDE SEQUENCE</scope>
    <source>
        <tissue evidence="2">Shoot tip</tissue>
    </source>
</reference>
<feature type="region of interest" description="Disordered" evidence="1">
    <location>
        <begin position="104"/>
        <end position="131"/>
    </location>
</feature>
<protein>
    <submittedName>
        <fullName evidence="2">Uncharacterized protein</fullName>
    </submittedName>
</protein>
<reference evidence="2" key="2">
    <citation type="journal article" date="2023" name="Int. J. Mol. Sci.">
        <title>De Novo Assembly and Annotation of 11 Diverse Shrub Willow (Salix) Genomes Reveals Novel Gene Organization in Sex-Linked Regions.</title>
        <authorList>
            <person name="Hyden B."/>
            <person name="Feng K."/>
            <person name="Yates T.B."/>
            <person name="Jawdy S."/>
            <person name="Cereghino C."/>
            <person name="Smart L.B."/>
            <person name="Muchero W."/>
        </authorList>
    </citation>
    <scope>NUCLEOTIDE SEQUENCE</scope>
    <source>
        <tissue evidence="2">Shoot tip</tissue>
    </source>
</reference>
<comment type="caution">
    <text evidence="2">The sequence shown here is derived from an EMBL/GenBank/DDBJ whole genome shotgun (WGS) entry which is preliminary data.</text>
</comment>
<evidence type="ECO:0000313" key="2">
    <source>
        <dbReference type="EMBL" id="KAJ6321681.1"/>
    </source>
</evidence>
<gene>
    <name evidence="2" type="ORF">OIU77_011702</name>
</gene>
<dbReference type="Proteomes" id="UP001141253">
    <property type="component" value="Chromosome 8"/>
</dbReference>
<name>A0ABQ9A149_9ROSI</name>
<evidence type="ECO:0000256" key="1">
    <source>
        <dbReference type="SAM" id="MobiDB-lite"/>
    </source>
</evidence>
<proteinExistence type="predicted"/>